<reference evidence="2" key="2">
    <citation type="submission" date="2020-06" db="EMBL/GenBank/DDBJ databases">
        <authorList>
            <person name="Dong N."/>
        </authorList>
    </citation>
    <scope>NUCLEOTIDE SEQUENCE</scope>
    <source>
        <strain evidence="2">DF49-4</strain>
    </source>
</reference>
<reference evidence="3" key="3">
    <citation type="submission" date="2021-03" db="EMBL/GenBank/DDBJ databases">
        <authorList>
            <person name="Ma J."/>
        </authorList>
    </citation>
    <scope>NUCLEOTIDE SEQUENCE</scope>
    <source>
        <strain evidence="3">GX5</strain>
    </source>
</reference>
<evidence type="ECO:0000313" key="2">
    <source>
        <dbReference type="EMBL" id="MDM1719824.1"/>
    </source>
</evidence>
<gene>
    <name evidence="2" type="ORF">HX110_11985</name>
    <name evidence="3" type="ORF">J4G45_12860</name>
</gene>
<dbReference type="GeneID" id="64222139"/>
<feature type="signal peptide" evidence="1">
    <location>
        <begin position="1"/>
        <end position="21"/>
    </location>
</feature>
<keyword evidence="1" id="KW-0732">Signal</keyword>
<reference evidence="2" key="4">
    <citation type="journal article" date="2022" name="Sci. Total Environ.">
        <title>Prevalence, transmission, and molecular epidemiology of tet(X)-positive bacteria among humans, animals, and environmental niches in China: An epidemiological, and genomic-based study.</title>
        <authorList>
            <person name="Dong N."/>
            <person name="Zeng Y."/>
            <person name="Cai C."/>
            <person name="Sun C."/>
            <person name="Lu J."/>
            <person name="Liu C."/>
            <person name="Zhou H."/>
            <person name="Sun Q."/>
            <person name="Shu L."/>
            <person name="Wang H."/>
            <person name="Wang Y."/>
            <person name="Wang S."/>
            <person name="Wu C."/>
            <person name="Chan E.W."/>
            <person name="Chen G."/>
            <person name="Shen Z."/>
            <person name="Chen S."/>
            <person name="Zhang R."/>
        </authorList>
    </citation>
    <scope>NUCLEOTIDE SEQUENCE</scope>
    <source>
        <strain evidence="2">DF49-4</strain>
    </source>
</reference>
<evidence type="ECO:0000313" key="4">
    <source>
        <dbReference type="Proteomes" id="UP000663954"/>
    </source>
</evidence>
<dbReference type="Proteomes" id="UP000663954">
    <property type="component" value="Chromosome"/>
</dbReference>
<dbReference type="Proteomes" id="UP001174419">
    <property type="component" value="Unassembled WGS sequence"/>
</dbReference>
<reference evidence="3 4" key="1">
    <citation type="journal article" date="2020" name="Front. Cell. Infect. Microbiol.">
        <title>Characterization of Three Porcine Acinetobacter towneri Strains Co-Harboring tet(X3) and bla OXA-58.</title>
        <authorList>
            <person name="Ma J."/>
            <person name="Wang J."/>
            <person name="Feng J."/>
            <person name="Liu Y."/>
            <person name="Yang B."/>
            <person name="Li R."/>
            <person name="Bai L."/>
            <person name="He T."/>
            <person name="Wang X."/>
            <person name="Yang Z."/>
        </authorList>
    </citation>
    <scope>NUCLEOTIDE SEQUENCE [LARGE SCALE GENOMIC DNA]</scope>
    <source>
        <strain evidence="3 4">GX5</strain>
    </source>
</reference>
<protein>
    <submittedName>
        <fullName evidence="2">Uncharacterized protein</fullName>
    </submittedName>
</protein>
<evidence type="ECO:0000313" key="5">
    <source>
        <dbReference type="Proteomes" id="UP001174419"/>
    </source>
</evidence>
<accession>A0AB35M245</accession>
<dbReference type="EMBL" id="CP071770">
    <property type="protein sequence ID" value="QTD61651.1"/>
    <property type="molecule type" value="Genomic_DNA"/>
</dbReference>
<keyword evidence="4" id="KW-1185">Reference proteome</keyword>
<dbReference type="EMBL" id="JACANG010000029">
    <property type="protein sequence ID" value="MDM1719824.1"/>
    <property type="molecule type" value="Genomic_DNA"/>
</dbReference>
<proteinExistence type="predicted"/>
<dbReference type="AlphaFoldDB" id="A0AB35M245"/>
<organism evidence="2 5">
    <name type="scientific">Acinetobacter towneri</name>
    <dbReference type="NCBI Taxonomy" id="202956"/>
    <lineage>
        <taxon>Bacteria</taxon>
        <taxon>Pseudomonadati</taxon>
        <taxon>Pseudomonadota</taxon>
        <taxon>Gammaproteobacteria</taxon>
        <taxon>Moraxellales</taxon>
        <taxon>Moraxellaceae</taxon>
        <taxon>Acinetobacter</taxon>
    </lineage>
</organism>
<feature type="chain" id="PRO_5044279367" evidence="1">
    <location>
        <begin position="22"/>
        <end position="54"/>
    </location>
</feature>
<sequence length="54" mass="5687">MNMFKSVLMVSLLAIAANVSAQIVHVPDFPTQKVNTESAASEAVVNEPTSQKAA</sequence>
<name>A0AB35M245_9GAMM</name>
<evidence type="ECO:0000313" key="3">
    <source>
        <dbReference type="EMBL" id="QTD61651.1"/>
    </source>
</evidence>
<evidence type="ECO:0000256" key="1">
    <source>
        <dbReference type="SAM" id="SignalP"/>
    </source>
</evidence>
<dbReference type="RefSeq" id="WP_019836107.1">
    <property type="nucleotide sequence ID" value="NZ_CP046045.1"/>
</dbReference>